<organism evidence="10 11">
    <name type="scientific">Streptomyces hainanensis</name>
    <dbReference type="NCBI Taxonomy" id="402648"/>
    <lineage>
        <taxon>Bacteria</taxon>
        <taxon>Bacillati</taxon>
        <taxon>Actinomycetota</taxon>
        <taxon>Actinomycetes</taxon>
        <taxon>Kitasatosporales</taxon>
        <taxon>Streptomycetaceae</taxon>
        <taxon>Streptomyces</taxon>
    </lineage>
</organism>
<dbReference type="PANTHER" id="PTHR48083:SF2">
    <property type="entry name" value="MEDIUM-CHAIN SPECIFIC ACYL-COA DEHYDROGENASE, MITOCHONDRIAL"/>
    <property type="match status" value="1"/>
</dbReference>
<reference evidence="10 11" key="1">
    <citation type="submission" date="2019-03" db="EMBL/GenBank/DDBJ databases">
        <title>Draft genome sequences of novel Actinobacteria.</title>
        <authorList>
            <person name="Sahin N."/>
            <person name="Ay H."/>
            <person name="Saygin H."/>
        </authorList>
    </citation>
    <scope>NUCLEOTIDE SEQUENCE [LARGE SCALE GENOMIC DNA]</scope>
    <source>
        <strain evidence="10 11">DSM 41900</strain>
    </source>
</reference>
<dbReference type="AlphaFoldDB" id="A0A4V2Y2W9"/>
<keyword evidence="5 6" id="KW-0560">Oxidoreductase</keyword>
<feature type="domain" description="Acyl-CoA dehydrogenase/oxidase N-terminal" evidence="9">
    <location>
        <begin position="17"/>
        <end position="98"/>
    </location>
</feature>
<comment type="caution">
    <text evidence="10">The sequence shown here is derived from an EMBL/GenBank/DDBJ whole genome shotgun (WGS) entry which is preliminary data.</text>
</comment>
<evidence type="ECO:0000256" key="3">
    <source>
        <dbReference type="ARBA" id="ARBA00022630"/>
    </source>
</evidence>
<dbReference type="InterPro" id="IPR050741">
    <property type="entry name" value="Acyl-CoA_dehydrogenase"/>
</dbReference>
<dbReference type="Pfam" id="PF02771">
    <property type="entry name" value="Acyl-CoA_dh_N"/>
    <property type="match status" value="1"/>
</dbReference>
<dbReference type="Pfam" id="PF02770">
    <property type="entry name" value="Acyl-CoA_dh_M"/>
    <property type="match status" value="1"/>
</dbReference>
<name>A0A4V2Y2W9_9ACTN</name>
<evidence type="ECO:0000313" key="10">
    <source>
        <dbReference type="EMBL" id="TDC74145.1"/>
    </source>
</evidence>
<dbReference type="Gene3D" id="1.20.140.10">
    <property type="entry name" value="Butyryl-CoA Dehydrogenase, subunit A, domain 3"/>
    <property type="match status" value="1"/>
</dbReference>
<keyword evidence="3 6" id="KW-0285">Flavoprotein</keyword>
<dbReference type="InterPro" id="IPR009100">
    <property type="entry name" value="AcylCoA_DH/oxidase_NM_dom_sf"/>
</dbReference>
<dbReference type="InterPro" id="IPR036250">
    <property type="entry name" value="AcylCo_DH-like_C"/>
</dbReference>
<dbReference type="Pfam" id="PF00441">
    <property type="entry name" value="Acyl-CoA_dh_1"/>
    <property type="match status" value="1"/>
</dbReference>
<dbReference type="InterPro" id="IPR009075">
    <property type="entry name" value="AcylCo_DH/oxidase_C"/>
</dbReference>
<gene>
    <name evidence="10" type="ORF">E1283_16780</name>
</gene>
<dbReference type="InterPro" id="IPR006091">
    <property type="entry name" value="Acyl-CoA_Oxase/DH_mid-dom"/>
</dbReference>
<comment type="cofactor">
    <cofactor evidence="1 6">
        <name>FAD</name>
        <dbReference type="ChEBI" id="CHEBI:57692"/>
    </cofactor>
</comment>
<feature type="domain" description="Acyl-CoA dehydrogenase/oxidase C-terminal" evidence="7">
    <location>
        <begin position="206"/>
        <end position="361"/>
    </location>
</feature>
<accession>A0A4V2Y2W9</accession>
<dbReference type="GO" id="GO:0005737">
    <property type="term" value="C:cytoplasm"/>
    <property type="evidence" value="ECO:0007669"/>
    <property type="project" value="TreeGrafter"/>
</dbReference>
<dbReference type="InterPro" id="IPR046373">
    <property type="entry name" value="Acyl-CoA_Oxase/DH_mid-dom_sf"/>
</dbReference>
<proteinExistence type="inferred from homology"/>
<evidence type="ECO:0000256" key="4">
    <source>
        <dbReference type="ARBA" id="ARBA00022827"/>
    </source>
</evidence>
<dbReference type="PANTHER" id="PTHR48083">
    <property type="entry name" value="MEDIUM-CHAIN SPECIFIC ACYL-COA DEHYDROGENASE, MITOCHONDRIAL-RELATED"/>
    <property type="match status" value="1"/>
</dbReference>
<dbReference type="CDD" id="cd00567">
    <property type="entry name" value="ACAD"/>
    <property type="match status" value="1"/>
</dbReference>
<dbReference type="Gene3D" id="2.40.110.10">
    <property type="entry name" value="Butyryl-CoA Dehydrogenase, subunit A, domain 2"/>
    <property type="match status" value="1"/>
</dbReference>
<feature type="domain" description="Acyl-CoA oxidase/dehydrogenase middle" evidence="8">
    <location>
        <begin position="106"/>
        <end position="196"/>
    </location>
</feature>
<dbReference type="InterPro" id="IPR013786">
    <property type="entry name" value="AcylCoA_DH/ox_N"/>
</dbReference>
<evidence type="ECO:0000259" key="7">
    <source>
        <dbReference type="Pfam" id="PF00441"/>
    </source>
</evidence>
<dbReference type="SUPFAM" id="SSF47203">
    <property type="entry name" value="Acyl-CoA dehydrogenase C-terminal domain-like"/>
    <property type="match status" value="1"/>
</dbReference>
<dbReference type="GO" id="GO:0033539">
    <property type="term" value="P:fatty acid beta-oxidation using acyl-CoA dehydrogenase"/>
    <property type="evidence" value="ECO:0007669"/>
    <property type="project" value="TreeGrafter"/>
</dbReference>
<dbReference type="EMBL" id="SMKI01000162">
    <property type="protein sequence ID" value="TDC74145.1"/>
    <property type="molecule type" value="Genomic_DNA"/>
</dbReference>
<dbReference type="OrthoDB" id="3504175at2"/>
<comment type="similarity">
    <text evidence="2 6">Belongs to the acyl-CoA dehydrogenase family.</text>
</comment>
<dbReference type="GO" id="GO:0050660">
    <property type="term" value="F:flavin adenine dinucleotide binding"/>
    <property type="evidence" value="ECO:0007669"/>
    <property type="project" value="InterPro"/>
</dbReference>
<dbReference type="InterPro" id="IPR037069">
    <property type="entry name" value="AcylCoA_DH/ox_N_sf"/>
</dbReference>
<protein>
    <submittedName>
        <fullName evidence="10">Acyl-CoA dehydrogenase</fullName>
    </submittedName>
</protein>
<keyword evidence="4 6" id="KW-0274">FAD</keyword>
<keyword evidence="11" id="KW-1185">Reference proteome</keyword>
<evidence type="ECO:0000256" key="1">
    <source>
        <dbReference type="ARBA" id="ARBA00001974"/>
    </source>
</evidence>
<evidence type="ECO:0000313" key="11">
    <source>
        <dbReference type="Proteomes" id="UP000295345"/>
    </source>
</evidence>
<evidence type="ECO:0000256" key="6">
    <source>
        <dbReference type="RuleBase" id="RU362125"/>
    </source>
</evidence>
<evidence type="ECO:0000259" key="9">
    <source>
        <dbReference type="Pfam" id="PF02771"/>
    </source>
</evidence>
<dbReference type="Gene3D" id="1.10.540.10">
    <property type="entry name" value="Acyl-CoA dehydrogenase/oxidase, N-terminal domain"/>
    <property type="match status" value="1"/>
</dbReference>
<dbReference type="Proteomes" id="UP000295345">
    <property type="component" value="Unassembled WGS sequence"/>
</dbReference>
<dbReference type="PIRSF" id="PIRSF016578">
    <property type="entry name" value="HsaA"/>
    <property type="match status" value="1"/>
</dbReference>
<sequence>MAGTLADAPAPGPETVYDDEHPLWEKFRAAGLANWWLPARHGGPGVPLRVSVDLIAELSYHDPGFAFAAMLPILGSRMLEFYGTAEVADRYLGEMAKGGTFCAALGSEVVAGSELALTATTFRREGDHLVVDGEKAFSTNLAFGRFCLALARNAEDHRDFSVVLVPADTPGFEPGPRWLMSGLHGTGTYPATFTNCVVPAANELSGNGLRVLEVGLNGSRILMAAIAIGIARRARDLSMEYAGNKQLGGRPLTQNAVFAARMGQLEMELESLKSVCWRAADEYDALYAREDAAAAFHGQGVLKSAVMAKMHCGQTGWRIVSAVSEGFGGLGYTEAHPVQRLLRDMRHISLVEGGDDVLRELTYGRYVRHASRRG</sequence>
<dbReference type="SUPFAM" id="SSF56645">
    <property type="entry name" value="Acyl-CoA dehydrogenase NM domain-like"/>
    <property type="match status" value="1"/>
</dbReference>
<evidence type="ECO:0000256" key="2">
    <source>
        <dbReference type="ARBA" id="ARBA00009347"/>
    </source>
</evidence>
<evidence type="ECO:0000256" key="5">
    <source>
        <dbReference type="ARBA" id="ARBA00023002"/>
    </source>
</evidence>
<evidence type="ECO:0000259" key="8">
    <source>
        <dbReference type="Pfam" id="PF02770"/>
    </source>
</evidence>
<dbReference type="GO" id="GO:0003995">
    <property type="term" value="F:acyl-CoA dehydrogenase activity"/>
    <property type="evidence" value="ECO:0007669"/>
    <property type="project" value="TreeGrafter"/>
</dbReference>